<dbReference type="Gene3D" id="3.30.70.270">
    <property type="match status" value="1"/>
</dbReference>
<dbReference type="Gene3D" id="3.10.10.10">
    <property type="entry name" value="HIV Type 1 Reverse Transcriptase, subunit A, domain 1"/>
    <property type="match status" value="1"/>
</dbReference>
<dbReference type="AlphaFoldDB" id="A0A9W6WY25"/>
<name>A0A9W6WY25_9STRA</name>
<keyword evidence="2" id="KW-1185">Reference proteome</keyword>
<accession>A0A9W6WY25</accession>
<organism evidence="1 2">
    <name type="scientific">Phytophthora fragariaefolia</name>
    <dbReference type="NCBI Taxonomy" id="1490495"/>
    <lineage>
        <taxon>Eukaryota</taxon>
        <taxon>Sar</taxon>
        <taxon>Stramenopiles</taxon>
        <taxon>Oomycota</taxon>
        <taxon>Peronosporomycetes</taxon>
        <taxon>Peronosporales</taxon>
        <taxon>Peronosporaceae</taxon>
        <taxon>Phytophthora</taxon>
    </lineage>
</organism>
<dbReference type="OrthoDB" id="8057740at2759"/>
<gene>
    <name evidence="1" type="ORF">Pfra01_000261200</name>
</gene>
<dbReference type="InterPro" id="IPR050951">
    <property type="entry name" value="Retrovirus_Pol_polyprotein"/>
</dbReference>
<dbReference type="Proteomes" id="UP001165121">
    <property type="component" value="Unassembled WGS sequence"/>
</dbReference>
<proteinExistence type="predicted"/>
<evidence type="ECO:0000313" key="2">
    <source>
        <dbReference type="Proteomes" id="UP001165121"/>
    </source>
</evidence>
<dbReference type="InterPro" id="IPR043128">
    <property type="entry name" value="Rev_trsase/Diguanyl_cyclase"/>
</dbReference>
<dbReference type="PANTHER" id="PTHR37984">
    <property type="entry name" value="PROTEIN CBG26694"/>
    <property type="match status" value="1"/>
</dbReference>
<evidence type="ECO:0000313" key="1">
    <source>
        <dbReference type="EMBL" id="GMF20872.1"/>
    </source>
</evidence>
<dbReference type="InterPro" id="IPR043502">
    <property type="entry name" value="DNA/RNA_pol_sf"/>
</dbReference>
<dbReference type="EMBL" id="BSXT01000210">
    <property type="protein sequence ID" value="GMF20872.1"/>
    <property type="molecule type" value="Genomic_DNA"/>
</dbReference>
<reference evidence="1" key="1">
    <citation type="submission" date="2023-04" db="EMBL/GenBank/DDBJ databases">
        <title>Phytophthora fragariaefolia NBRC 109709.</title>
        <authorList>
            <person name="Ichikawa N."/>
            <person name="Sato H."/>
            <person name="Tonouchi N."/>
        </authorList>
    </citation>
    <scope>NUCLEOTIDE SEQUENCE</scope>
    <source>
        <strain evidence="1">NBRC 109709</strain>
    </source>
</reference>
<sequence>MSANKEYVINCLYLDLTILTELIVDIAAGTIHNSDEKFENILFSDYDSEDTQNLLDEYWEIPIQGMPGSPVEKSRQAYECVMKVTAEDLDLELADLVPEFKVEKAHAGVPEKTTPEMEDKLRRIFEHHRCIFLGDGNAALAPAREVVCDLDIGDAKPVAQRPRSVAPHVLDKVYELLKKPLESKLIEYSESSWASPIVIVLKQNGVDIRMCIDYRVVIAFIKLSHYPLPLIDDLLIGFESSMWLMSLGMASGLWAVRMTERA</sequence>
<dbReference type="PANTHER" id="PTHR37984:SF5">
    <property type="entry name" value="PROTEIN NYNRIN-LIKE"/>
    <property type="match status" value="1"/>
</dbReference>
<protein>
    <submittedName>
        <fullName evidence="1">Unnamed protein product</fullName>
    </submittedName>
</protein>
<dbReference type="SUPFAM" id="SSF56672">
    <property type="entry name" value="DNA/RNA polymerases"/>
    <property type="match status" value="1"/>
</dbReference>
<comment type="caution">
    <text evidence="1">The sequence shown here is derived from an EMBL/GenBank/DDBJ whole genome shotgun (WGS) entry which is preliminary data.</text>
</comment>